<dbReference type="PANTHER" id="PTHR11461:SF278">
    <property type="entry name" value="SERINE PROTEASE INHIBITOR 88EA"/>
    <property type="match status" value="1"/>
</dbReference>
<keyword evidence="2" id="KW-0722">Serine protease inhibitor</keyword>
<dbReference type="GO" id="GO:0004867">
    <property type="term" value="F:serine-type endopeptidase inhibitor activity"/>
    <property type="evidence" value="ECO:0007669"/>
    <property type="project" value="UniProtKB-KW"/>
</dbReference>
<dbReference type="SMART" id="SM00093">
    <property type="entry name" value="SERPIN"/>
    <property type="match status" value="1"/>
</dbReference>
<protein>
    <submittedName>
        <fullName evidence="6">Putative serine proteinase inhibitor</fullName>
    </submittedName>
</protein>
<dbReference type="SUPFAM" id="SSF56574">
    <property type="entry name" value="Serpins"/>
    <property type="match status" value="2"/>
</dbReference>
<dbReference type="Gene3D" id="2.30.39.10">
    <property type="entry name" value="Alpha-1-antitrypsin, domain 1"/>
    <property type="match status" value="2"/>
</dbReference>
<feature type="region of interest" description="Disordered" evidence="4">
    <location>
        <begin position="230"/>
        <end position="251"/>
    </location>
</feature>
<reference evidence="6 7" key="2">
    <citation type="submission" date="2019-01" db="EMBL/GenBank/DDBJ databases">
        <title>The decoding of complex shrimp genome reveals the adaptation for benthos swimmer, frequently molting mechanism and breeding impact on genome.</title>
        <authorList>
            <person name="Sun Y."/>
            <person name="Gao Y."/>
            <person name="Yu Y."/>
        </authorList>
    </citation>
    <scope>NUCLEOTIDE SEQUENCE [LARGE SCALE GENOMIC DNA]</scope>
    <source>
        <tissue evidence="6">Muscle</tissue>
    </source>
</reference>
<evidence type="ECO:0000313" key="6">
    <source>
        <dbReference type="EMBL" id="ROT84692.1"/>
    </source>
</evidence>
<proteinExistence type="inferred from homology"/>
<dbReference type="Gene3D" id="3.30.497.10">
    <property type="entry name" value="Antithrombin, subunit I, domain 2"/>
    <property type="match status" value="2"/>
</dbReference>
<dbReference type="AlphaFoldDB" id="A0A3R7QNF8"/>
<evidence type="ECO:0000259" key="5">
    <source>
        <dbReference type="SMART" id="SM00093"/>
    </source>
</evidence>
<dbReference type="GO" id="GO:0005615">
    <property type="term" value="C:extracellular space"/>
    <property type="evidence" value="ECO:0007669"/>
    <property type="project" value="InterPro"/>
</dbReference>
<evidence type="ECO:0000256" key="1">
    <source>
        <dbReference type="ARBA" id="ARBA00022690"/>
    </source>
</evidence>
<dbReference type="InterPro" id="IPR042185">
    <property type="entry name" value="Serpin_sf_2"/>
</dbReference>
<feature type="domain" description="Serpin" evidence="5">
    <location>
        <begin position="85"/>
        <end position="391"/>
    </location>
</feature>
<dbReference type="Pfam" id="PF00079">
    <property type="entry name" value="Serpin"/>
    <property type="match status" value="2"/>
</dbReference>
<comment type="similarity">
    <text evidence="3">Belongs to the serpin family.</text>
</comment>
<dbReference type="OrthoDB" id="671595at2759"/>
<reference evidence="6 7" key="1">
    <citation type="submission" date="2018-04" db="EMBL/GenBank/DDBJ databases">
        <authorList>
            <person name="Zhang X."/>
            <person name="Yuan J."/>
            <person name="Li F."/>
            <person name="Xiang J."/>
        </authorList>
    </citation>
    <scope>NUCLEOTIDE SEQUENCE [LARGE SCALE GENOMIC DNA]</scope>
    <source>
        <tissue evidence="6">Muscle</tissue>
    </source>
</reference>
<evidence type="ECO:0000256" key="2">
    <source>
        <dbReference type="ARBA" id="ARBA00022900"/>
    </source>
</evidence>
<accession>A0A3R7QNF8</accession>
<dbReference type="InterPro" id="IPR023795">
    <property type="entry name" value="Serpin_CS"/>
</dbReference>
<dbReference type="InterPro" id="IPR023796">
    <property type="entry name" value="Serpin_dom"/>
</dbReference>
<dbReference type="EMBL" id="QCYY01000509">
    <property type="protein sequence ID" value="ROT84692.1"/>
    <property type="molecule type" value="Genomic_DNA"/>
</dbReference>
<gene>
    <name evidence="6" type="ORF">C7M84_022113</name>
</gene>
<evidence type="ECO:0000256" key="3">
    <source>
        <dbReference type="RuleBase" id="RU000411"/>
    </source>
</evidence>
<dbReference type="PROSITE" id="PS00284">
    <property type="entry name" value="SERPIN"/>
    <property type="match status" value="1"/>
</dbReference>
<keyword evidence="1" id="KW-0646">Protease inhibitor</keyword>
<sequence length="391" mass="42899">MYISVSPSRLSVVGESALREEDFSRSSVTLGRCVGAGVETLVNHESVRAAPRPRPPVTGQLSVPLLLRHLAAPRLPILSGRPLQPRLTQKALPPSGNFFISPFSVWSALVLAYFGSRGNTKAELEQVLRLTNREDTLALFRALERRYDSQEANQNYTINSANRIYFDQSIPVRECVGKVLDDQVKFTDFNRPDAAAADINAFINAETRGKIPKLIEWTLKCGLGEASRPGAGDALQGRRRVHGGAPPANGRAKEVDRLVRRLRPRRLVSVVKAMPSVPLIVKFPKISVESTLGDELISTLKNMGIRDLFSSAADLTDFTHVRGLMVNGAIHKALIEVDEEGAEAAAATVLAVTKSSPMPPKTTFTCNRPFVFYIKDNEANNILFMGVYRGL</sequence>
<evidence type="ECO:0000256" key="4">
    <source>
        <dbReference type="SAM" id="MobiDB-lite"/>
    </source>
</evidence>
<organism evidence="6 7">
    <name type="scientific">Penaeus vannamei</name>
    <name type="common">Whiteleg shrimp</name>
    <name type="synonym">Litopenaeus vannamei</name>
    <dbReference type="NCBI Taxonomy" id="6689"/>
    <lineage>
        <taxon>Eukaryota</taxon>
        <taxon>Metazoa</taxon>
        <taxon>Ecdysozoa</taxon>
        <taxon>Arthropoda</taxon>
        <taxon>Crustacea</taxon>
        <taxon>Multicrustacea</taxon>
        <taxon>Malacostraca</taxon>
        <taxon>Eumalacostraca</taxon>
        <taxon>Eucarida</taxon>
        <taxon>Decapoda</taxon>
        <taxon>Dendrobranchiata</taxon>
        <taxon>Penaeoidea</taxon>
        <taxon>Penaeidae</taxon>
        <taxon>Penaeus</taxon>
    </lineage>
</organism>
<name>A0A3R7QNF8_PENVA</name>
<dbReference type="InterPro" id="IPR000215">
    <property type="entry name" value="Serpin_fam"/>
</dbReference>
<dbReference type="Proteomes" id="UP000283509">
    <property type="component" value="Unassembled WGS sequence"/>
</dbReference>
<dbReference type="PANTHER" id="PTHR11461">
    <property type="entry name" value="SERINE PROTEASE INHIBITOR, SERPIN"/>
    <property type="match status" value="1"/>
</dbReference>
<dbReference type="InterPro" id="IPR042178">
    <property type="entry name" value="Serpin_sf_1"/>
</dbReference>
<keyword evidence="7" id="KW-1185">Reference proteome</keyword>
<comment type="caution">
    <text evidence="6">The sequence shown here is derived from an EMBL/GenBank/DDBJ whole genome shotgun (WGS) entry which is preliminary data.</text>
</comment>
<evidence type="ECO:0000313" key="7">
    <source>
        <dbReference type="Proteomes" id="UP000283509"/>
    </source>
</evidence>
<dbReference type="InterPro" id="IPR036186">
    <property type="entry name" value="Serpin_sf"/>
</dbReference>